<proteinExistence type="predicted"/>
<evidence type="ECO:0000313" key="2">
    <source>
        <dbReference type="Proteomes" id="UP000027073"/>
    </source>
</evidence>
<name>A0A067NME8_PLEO1</name>
<dbReference type="OrthoDB" id="10347489at2759"/>
<organism evidence="1 2">
    <name type="scientific">Pleurotus ostreatus (strain PC15)</name>
    <name type="common">Oyster mushroom</name>
    <dbReference type="NCBI Taxonomy" id="1137138"/>
    <lineage>
        <taxon>Eukaryota</taxon>
        <taxon>Fungi</taxon>
        <taxon>Dikarya</taxon>
        <taxon>Basidiomycota</taxon>
        <taxon>Agaricomycotina</taxon>
        <taxon>Agaricomycetes</taxon>
        <taxon>Agaricomycetidae</taxon>
        <taxon>Agaricales</taxon>
        <taxon>Pleurotineae</taxon>
        <taxon>Pleurotaceae</taxon>
        <taxon>Pleurotus</taxon>
    </lineage>
</organism>
<gene>
    <name evidence="1" type="ORF">PLEOSDRAFT_161195</name>
</gene>
<protein>
    <submittedName>
        <fullName evidence="1">Uncharacterized protein</fullName>
    </submittedName>
</protein>
<dbReference type="HOGENOM" id="CLU_180228_0_0_1"/>
<dbReference type="VEuPathDB" id="FungiDB:PLEOSDRAFT_161195"/>
<accession>A0A067NME8</accession>
<evidence type="ECO:0000313" key="1">
    <source>
        <dbReference type="EMBL" id="KDQ24766.1"/>
    </source>
</evidence>
<dbReference type="EMBL" id="KL198011">
    <property type="protein sequence ID" value="KDQ24766.1"/>
    <property type="molecule type" value="Genomic_DNA"/>
</dbReference>
<sequence length="101" mass="11282">MGGRGQLDIPLSTVHNLDNILYALTKIDMASQQVQGPSGFQPVTKIWAVGLQWQEGDMCSIMRNAKSKVEVYVCLFTHVSNPRNSVDNTVYWRRFHGNGSA</sequence>
<dbReference type="AlphaFoldDB" id="A0A067NME8"/>
<dbReference type="InParanoid" id="A0A067NME8"/>
<reference evidence="2" key="1">
    <citation type="journal article" date="2014" name="Proc. Natl. Acad. Sci. U.S.A.">
        <title>Extensive sampling of basidiomycete genomes demonstrates inadequacy of the white-rot/brown-rot paradigm for wood decay fungi.</title>
        <authorList>
            <person name="Riley R."/>
            <person name="Salamov A.A."/>
            <person name="Brown D.W."/>
            <person name="Nagy L.G."/>
            <person name="Floudas D."/>
            <person name="Held B.W."/>
            <person name="Levasseur A."/>
            <person name="Lombard V."/>
            <person name="Morin E."/>
            <person name="Otillar R."/>
            <person name="Lindquist E.A."/>
            <person name="Sun H."/>
            <person name="LaButti K.M."/>
            <person name="Schmutz J."/>
            <person name="Jabbour D."/>
            <person name="Luo H."/>
            <person name="Baker S.E."/>
            <person name="Pisabarro A.G."/>
            <person name="Walton J.D."/>
            <person name="Blanchette R.A."/>
            <person name="Henrissat B."/>
            <person name="Martin F."/>
            <person name="Cullen D."/>
            <person name="Hibbett D.S."/>
            <person name="Grigoriev I.V."/>
        </authorList>
    </citation>
    <scope>NUCLEOTIDE SEQUENCE [LARGE SCALE GENOMIC DNA]</scope>
    <source>
        <strain evidence="2">PC15</strain>
    </source>
</reference>
<dbReference type="Proteomes" id="UP000027073">
    <property type="component" value="Unassembled WGS sequence"/>
</dbReference>